<dbReference type="Gene3D" id="3.90.180.10">
    <property type="entry name" value="Medium-chain alcohol dehydrogenases, catalytic domain"/>
    <property type="match status" value="1"/>
</dbReference>
<dbReference type="AlphaFoldDB" id="A0A2U3B8V9"/>
<dbReference type="SMART" id="SM00829">
    <property type="entry name" value="PKS_ER"/>
    <property type="match status" value="1"/>
</dbReference>
<dbReference type="InterPro" id="IPR020843">
    <property type="entry name" value="ER"/>
</dbReference>
<evidence type="ECO:0000313" key="4">
    <source>
        <dbReference type="Proteomes" id="UP000245362"/>
    </source>
</evidence>
<evidence type="ECO:0000259" key="2">
    <source>
        <dbReference type="SMART" id="SM00829"/>
    </source>
</evidence>
<dbReference type="InterPro" id="IPR011032">
    <property type="entry name" value="GroES-like_sf"/>
</dbReference>
<dbReference type="EMBL" id="QFWT01000005">
    <property type="protein sequence ID" value="PWI33207.1"/>
    <property type="molecule type" value="Genomic_DNA"/>
</dbReference>
<dbReference type="PANTHER" id="PTHR43205">
    <property type="entry name" value="PROSTAGLANDIN REDUCTASE"/>
    <property type="match status" value="1"/>
</dbReference>
<dbReference type="GO" id="GO:0016628">
    <property type="term" value="F:oxidoreductase activity, acting on the CH-CH group of donors, NAD or NADP as acceptor"/>
    <property type="evidence" value="ECO:0007669"/>
    <property type="project" value="InterPro"/>
</dbReference>
<keyword evidence="4" id="KW-1185">Reference proteome</keyword>
<gene>
    <name evidence="3" type="ORF">DI392_10090</name>
</gene>
<sequence>MSGYKEVLLAQRPETSRDIGSHLFEIRKNEEISAQQGQIAVQVTHLSLDPAMLGWMMPDETSYIPPVALNSRMRGLGIGTVIDSKNEAFQEGDTVMGMFGWTELAISDGQGVTKLSSDINREMALSIFALPGLTATQGFFNVGKPKQGETIVVTGAAGSVGSIVGQLAKAEGLRVIGVVGSEEKANWIVDQLGFDGAVNYKSDTAAKRLEELTPDGVDIFFENTGGALQQHVIDQMNAHGRVVVCGMIADYQSETPRPGPNWIPVIKKRLTIQGFTMPDHFDQTEQLLEKLTPYVLGGKIQYRAHVLKGLENAVSGLSLLFTGENRGKLMVEL</sequence>
<dbReference type="SUPFAM" id="SSF50129">
    <property type="entry name" value="GroES-like"/>
    <property type="match status" value="1"/>
</dbReference>
<dbReference type="RefSeq" id="WP_109319790.1">
    <property type="nucleotide sequence ID" value="NZ_QFWT01000005.1"/>
</dbReference>
<proteinExistence type="predicted"/>
<dbReference type="InterPro" id="IPR036291">
    <property type="entry name" value="NAD(P)-bd_dom_sf"/>
</dbReference>
<reference evidence="3 4" key="1">
    <citation type="submission" date="2018-05" db="EMBL/GenBank/DDBJ databases">
        <title>Vibrio limimaris sp. nov., isolated from marine sediment.</title>
        <authorList>
            <person name="Li C.-M."/>
        </authorList>
    </citation>
    <scope>NUCLEOTIDE SEQUENCE [LARGE SCALE GENOMIC DNA]</scope>
    <source>
        <strain evidence="3 4">E4404</strain>
    </source>
</reference>
<dbReference type="Pfam" id="PF16884">
    <property type="entry name" value="ADH_N_2"/>
    <property type="match status" value="1"/>
</dbReference>
<comment type="caution">
    <text evidence="3">The sequence shown here is derived from an EMBL/GenBank/DDBJ whole genome shotgun (WGS) entry which is preliminary data.</text>
</comment>
<dbReference type="InterPro" id="IPR041694">
    <property type="entry name" value="ADH_N_2"/>
</dbReference>
<dbReference type="Pfam" id="PF00107">
    <property type="entry name" value="ADH_zinc_N"/>
    <property type="match status" value="1"/>
</dbReference>
<name>A0A2U3B8V9_9VIBR</name>
<dbReference type="FunFam" id="3.40.50.720:FF:000121">
    <property type="entry name" value="Prostaglandin reductase 2"/>
    <property type="match status" value="1"/>
</dbReference>
<evidence type="ECO:0000313" key="3">
    <source>
        <dbReference type="EMBL" id="PWI33207.1"/>
    </source>
</evidence>
<accession>A0A2U3B8V9</accession>
<dbReference type="PANTHER" id="PTHR43205:SF7">
    <property type="entry name" value="PROSTAGLANDIN REDUCTASE 1"/>
    <property type="match status" value="1"/>
</dbReference>
<keyword evidence="1" id="KW-0560">Oxidoreductase</keyword>
<dbReference type="OrthoDB" id="9805663at2"/>
<feature type="domain" description="Enoyl reductase (ER)" evidence="2">
    <location>
        <begin position="20"/>
        <end position="331"/>
    </location>
</feature>
<evidence type="ECO:0000256" key="1">
    <source>
        <dbReference type="ARBA" id="ARBA00023002"/>
    </source>
</evidence>
<dbReference type="InterPro" id="IPR013149">
    <property type="entry name" value="ADH-like_C"/>
</dbReference>
<dbReference type="SUPFAM" id="SSF51735">
    <property type="entry name" value="NAD(P)-binding Rossmann-fold domains"/>
    <property type="match status" value="1"/>
</dbReference>
<organism evidence="3 4">
    <name type="scientific">Vibrio albus</name>
    <dbReference type="NCBI Taxonomy" id="2200953"/>
    <lineage>
        <taxon>Bacteria</taxon>
        <taxon>Pseudomonadati</taxon>
        <taxon>Pseudomonadota</taxon>
        <taxon>Gammaproteobacteria</taxon>
        <taxon>Vibrionales</taxon>
        <taxon>Vibrionaceae</taxon>
        <taxon>Vibrio</taxon>
    </lineage>
</organism>
<dbReference type="Proteomes" id="UP000245362">
    <property type="component" value="Unassembled WGS sequence"/>
</dbReference>
<dbReference type="CDD" id="cd05288">
    <property type="entry name" value="PGDH"/>
    <property type="match status" value="1"/>
</dbReference>
<dbReference type="Gene3D" id="3.40.50.720">
    <property type="entry name" value="NAD(P)-binding Rossmann-like Domain"/>
    <property type="match status" value="1"/>
</dbReference>
<protein>
    <submittedName>
        <fullName evidence="3">NADP-dependent oxidoreductase</fullName>
    </submittedName>
</protein>
<dbReference type="InterPro" id="IPR045010">
    <property type="entry name" value="MDR_fam"/>
</dbReference>